<sequence length="84" mass="9021">MRSSILVQLAIALSLGHIAIALPLLVTREDEVVQIEATAESAPCPPNGKQRIWPLLFGFSDITKLLKRSELSTTETSTNAACSS</sequence>
<dbReference type="Proteomes" id="UP000001055">
    <property type="component" value="Unassembled WGS sequence"/>
</dbReference>
<dbReference type="RefSeq" id="XP_001791897.1">
    <property type="nucleotide sequence ID" value="XM_001791845.1"/>
</dbReference>
<reference evidence="2" key="1">
    <citation type="journal article" date="2007" name="Plant Cell">
        <title>Dothideomycete-plant interactions illuminated by genome sequencing and EST analysis of the wheat pathogen Stagonospora nodorum.</title>
        <authorList>
            <person name="Hane J.K."/>
            <person name="Lowe R.G."/>
            <person name="Solomon P.S."/>
            <person name="Tan K.C."/>
            <person name="Schoch C.L."/>
            <person name="Spatafora J.W."/>
            <person name="Crous P.W."/>
            <person name="Kodira C."/>
            <person name="Birren B.W."/>
            <person name="Galagan J.E."/>
            <person name="Torriani S.F."/>
            <person name="McDonald B.A."/>
            <person name="Oliver R.P."/>
        </authorList>
    </citation>
    <scope>NUCLEOTIDE SEQUENCE [LARGE SCALE GENOMIC DNA]</scope>
    <source>
        <strain evidence="2">SN15 / ATCC MYA-4574 / FGSC 10173</strain>
    </source>
</reference>
<name>Q0V414_PHANO</name>
<evidence type="ECO:0000313" key="1">
    <source>
        <dbReference type="EMBL" id="EAT90899.1"/>
    </source>
</evidence>
<accession>Q0V414</accession>
<dbReference type="EMBL" id="CH445326">
    <property type="protein sequence ID" value="EAT90899.1"/>
    <property type="molecule type" value="Genomic_DNA"/>
</dbReference>
<dbReference type="InParanoid" id="Q0V414"/>
<gene>
    <name evidence="1" type="ORF">SNOG_01250</name>
</gene>
<proteinExistence type="predicted"/>
<dbReference type="AlphaFoldDB" id="Q0V414"/>
<dbReference type="KEGG" id="pno:SNOG_01250"/>
<evidence type="ECO:0000313" key="2">
    <source>
        <dbReference type="Proteomes" id="UP000001055"/>
    </source>
</evidence>
<dbReference type="GeneID" id="5968742"/>
<organism evidence="1 2">
    <name type="scientific">Phaeosphaeria nodorum (strain SN15 / ATCC MYA-4574 / FGSC 10173)</name>
    <name type="common">Glume blotch fungus</name>
    <name type="synonym">Parastagonospora nodorum</name>
    <dbReference type="NCBI Taxonomy" id="321614"/>
    <lineage>
        <taxon>Eukaryota</taxon>
        <taxon>Fungi</taxon>
        <taxon>Dikarya</taxon>
        <taxon>Ascomycota</taxon>
        <taxon>Pezizomycotina</taxon>
        <taxon>Dothideomycetes</taxon>
        <taxon>Pleosporomycetidae</taxon>
        <taxon>Pleosporales</taxon>
        <taxon>Pleosporineae</taxon>
        <taxon>Phaeosphaeriaceae</taxon>
        <taxon>Parastagonospora</taxon>
    </lineage>
</organism>
<protein>
    <submittedName>
        <fullName evidence="1">Uncharacterized protein</fullName>
    </submittedName>
</protein>